<dbReference type="Proteomes" id="UP000006038">
    <property type="component" value="Unassembled WGS sequence"/>
</dbReference>
<feature type="compositionally biased region" description="Acidic residues" evidence="2">
    <location>
        <begin position="16"/>
        <end position="31"/>
    </location>
</feature>
<evidence type="ECO:0000256" key="2">
    <source>
        <dbReference type="SAM" id="MobiDB-lite"/>
    </source>
</evidence>
<organism evidence="4">
    <name type="scientific">Oryza brachyantha</name>
    <name type="common">malo sina</name>
    <dbReference type="NCBI Taxonomy" id="4533"/>
    <lineage>
        <taxon>Eukaryota</taxon>
        <taxon>Viridiplantae</taxon>
        <taxon>Streptophyta</taxon>
        <taxon>Embryophyta</taxon>
        <taxon>Tracheophyta</taxon>
        <taxon>Spermatophyta</taxon>
        <taxon>Magnoliopsida</taxon>
        <taxon>Liliopsida</taxon>
        <taxon>Poales</taxon>
        <taxon>Poaceae</taxon>
        <taxon>BOP clade</taxon>
        <taxon>Oryzoideae</taxon>
        <taxon>Oryzeae</taxon>
        <taxon>Oryzinae</taxon>
        <taxon>Oryza</taxon>
    </lineage>
</organism>
<keyword evidence="5" id="KW-1185">Reference proteome</keyword>
<dbReference type="EnsemblPlants" id="OB02G21350.1">
    <property type="protein sequence ID" value="OB02G21350.1"/>
    <property type="gene ID" value="OB02G21350"/>
</dbReference>
<reference evidence="4" key="1">
    <citation type="submission" date="2013-04" db="UniProtKB">
        <authorList>
            <consortium name="EnsemblPlants"/>
        </authorList>
    </citation>
    <scope>IDENTIFICATION</scope>
</reference>
<dbReference type="GeneID" id="102704485"/>
<dbReference type="PANTHER" id="PTHR31662:SF10">
    <property type="entry name" value="OS02G0288200 PROTEIN"/>
    <property type="match status" value="1"/>
</dbReference>
<dbReference type="OrthoDB" id="662253at2759"/>
<feature type="domain" description="Glabrous enhancer-binding protein-like DBD" evidence="3">
    <location>
        <begin position="190"/>
        <end position="278"/>
    </location>
</feature>
<dbReference type="Pfam" id="PF04504">
    <property type="entry name" value="GeBP-like_DBD"/>
    <property type="match status" value="1"/>
</dbReference>
<evidence type="ECO:0000256" key="1">
    <source>
        <dbReference type="ARBA" id="ARBA00010820"/>
    </source>
</evidence>
<dbReference type="HOGENOM" id="CLU_039244_0_0_1"/>
<accession>J3LBW8</accession>
<name>J3LBW8_ORYBR</name>
<feature type="compositionally biased region" description="Low complexity" evidence="2">
    <location>
        <begin position="106"/>
        <end position="116"/>
    </location>
</feature>
<feature type="region of interest" description="Disordered" evidence="2">
    <location>
        <begin position="1"/>
        <end position="189"/>
    </location>
</feature>
<proteinExistence type="inferred from homology"/>
<sequence length="595" mass="63940">MARKRRAPPLPPPEAEPSDDSSGEEEKEEGESPAAPAPQKLSDHGAASSEVNSDTDTYVQGFQLRMLGGAPHEEEEVGEAGSGSSESEPENPEPLRKEAAKKAKSEAASPEPAPSGKAKKAKVEKAAAPERTLSVKSKKAAKAEAGKAAAADAETAPSRKAKKSKSKVEPGNAALDPSPSSKSGKARTPWTTADAIKILEIHVAHSKNHGTLPNADEIIGAAGDNLDRKNIRNTHIYEKVRSLKNRHWATTKKFEESGNLPAEEDDLRIYQLSSEIWGKDAKKAISALASQNNGTPTKSKKGQVQAKKDKVDGDSKEDATAVNENGGTLAENKKGKATKQKTGAEAKIGSSKETAPTASPTKSKKGNHKDKLKEESKSGKSKETATIATQDDGTLVGTNMGKADKDTLYEDIEIVVPKEATTITTQGDGTLIVSKKRKADKGKLDGRTQNAMATEATTIGTHGDGTSVVTKKGRVDRGRLDGDTQNVMSKEATTNSKGGENHEEVLHREANETNIRREFIELERLYPNLASFVNRMEVQDQRGSIFKRSFELISDDKACTLETKIKKQRIDEVKMQLCRADTRKEVVEAFLGLLG</sequence>
<feature type="compositionally biased region" description="Low complexity" evidence="2">
    <location>
        <begin position="146"/>
        <end position="158"/>
    </location>
</feature>
<feature type="compositionally biased region" description="Polar residues" evidence="2">
    <location>
        <begin position="351"/>
        <end position="361"/>
    </location>
</feature>
<dbReference type="OMA" id="KIAEVRM"/>
<dbReference type="STRING" id="4533.J3LBW8"/>
<evidence type="ECO:0000313" key="5">
    <source>
        <dbReference type="Proteomes" id="UP000006038"/>
    </source>
</evidence>
<dbReference type="GO" id="GO:0006355">
    <property type="term" value="P:regulation of DNA-templated transcription"/>
    <property type="evidence" value="ECO:0007669"/>
    <property type="project" value="InterPro"/>
</dbReference>
<feature type="compositionally biased region" description="Basic and acidic residues" evidence="2">
    <location>
        <begin position="369"/>
        <end position="383"/>
    </location>
</feature>
<feature type="compositionally biased region" description="Polar residues" evidence="2">
    <location>
        <begin position="49"/>
        <end position="60"/>
    </location>
</feature>
<dbReference type="KEGG" id="obr:102704485"/>
<comment type="similarity">
    <text evidence="1">Belongs to the GeBP family.</text>
</comment>
<dbReference type="InterPro" id="IPR007592">
    <property type="entry name" value="GEBP"/>
</dbReference>
<dbReference type="InterPro" id="IPR053932">
    <property type="entry name" value="GeBP-like_DBD"/>
</dbReference>
<dbReference type="Gramene" id="OB02G21350.1">
    <property type="protein sequence ID" value="OB02G21350.1"/>
    <property type="gene ID" value="OB02G21350"/>
</dbReference>
<feature type="compositionally biased region" description="Basic and acidic residues" evidence="2">
    <location>
        <begin position="306"/>
        <end position="319"/>
    </location>
</feature>
<feature type="compositionally biased region" description="Basic and acidic residues" evidence="2">
    <location>
        <begin position="93"/>
        <end position="105"/>
    </location>
</feature>
<dbReference type="PANTHER" id="PTHR31662">
    <property type="entry name" value="BNAANNG10740D PROTEIN-RELATED"/>
    <property type="match status" value="1"/>
</dbReference>
<feature type="region of interest" description="Disordered" evidence="2">
    <location>
        <begin position="289"/>
        <end position="389"/>
    </location>
</feature>
<dbReference type="AlphaFoldDB" id="J3LBW8"/>
<evidence type="ECO:0000313" key="4">
    <source>
        <dbReference type="EnsemblPlants" id="OB02G21350.1"/>
    </source>
</evidence>
<dbReference type="GO" id="GO:0005634">
    <property type="term" value="C:nucleus"/>
    <property type="evidence" value="ECO:0007669"/>
    <property type="project" value="TreeGrafter"/>
</dbReference>
<protein>
    <recommendedName>
        <fullName evidence="3">Glabrous enhancer-binding protein-like DBD domain-containing protein</fullName>
    </recommendedName>
</protein>
<dbReference type="eggNOG" id="ENOG502R6HP">
    <property type="taxonomic scope" value="Eukaryota"/>
</dbReference>
<evidence type="ECO:0000259" key="3">
    <source>
        <dbReference type="Pfam" id="PF04504"/>
    </source>
</evidence>